<keyword evidence="3" id="KW-1185">Reference proteome</keyword>
<dbReference type="Proteomes" id="UP001596223">
    <property type="component" value="Unassembled WGS sequence"/>
</dbReference>
<reference evidence="3" key="1">
    <citation type="journal article" date="2019" name="Int. J. Syst. Evol. Microbiol.">
        <title>The Global Catalogue of Microorganisms (GCM) 10K type strain sequencing project: providing services to taxonomists for standard genome sequencing and annotation.</title>
        <authorList>
            <consortium name="The Broad Institute Genomics Platform"/>
            <consortium name="The Broad Institute Genome Sequencing Center for Infectious Disease"/>
            <person name="Wu L."/>
            <person name="Ma J."/>
        </authorList>
    </citation>
    <scope>NUCLEOTIDE SEQUENCE [LARGE SCALE GENOMIC DNA]</scope>
    <source>
        <strain evidence="3">CCUG 36956</strain>
    </source>
</reference>
<gene>
    <name evidence="2" type="ORF">ACFP3H_21325</name>
</gene>
<name>A0ABW1JXG2_9NOCA</name>
<evidence type="ECO:0000313" key="2">
    <source>
        <dbReference type="EMBL" id="MFC6013606.1"/>
    </source>
</evidence>
<proteinExistence type="predicted"/>
<sequence>MLNGPLLELATLGEGQWGLFTSRQAAVECGVTPLQLKRLTDHGHLVRIRHGVYRIAGVPTSRHEAIRGAWLALEPARTAGDRLGDPVPFGVVSHRSAAVLQDLGDLDADIHQFTVHRPRRSRSSEVTFVVAELDSDQWHLVEGLPVTRPLRTVVDLAAVNTDGGHLASVVRDAILAGGTTFAVIAEALRNYAHKYGSLPGDGIDLVRTFIHTAGVPTSAVALAQASQRPGVELSPELLDAIRKAVSEALVTGGFANLPREAAITGPGAHDEHG</sequence>
<dbReference type="RefSeq" id="WP_378608674.1">
    <property type="nucleotide sequence ID" value="NZ_JBHSQN010000014.1"/>
</dbReference>
<comment type="caution">
    <text evidence="2">The sequence shown here is derived from an EMBL/GenBank/DDBJ whole genome shotgun (WGS) entry which is preliminary data.</text>
</comment>
<organism evidence="2 3">
    <name type="scientific">Nocardia lasii</name>
    <dbReference type="NCBI Taxonomy" id="1616107"/>
    <lineage>
        <taxon>Bacteria</taxon>
        <taxon>Bacillati</taxon>
        <taxon>Actinomycetota</taxon>
        <taxon>Actinomycetes</taxon>
        <taxon>Mycobacteriales</taxon>
        <taxon>Nocardiaceae</taxon>
        <taxon>Nocardia</taxon>
    </lineage>
</organism>
<dbReference type="Pfam" id="PF13338">
    <property type="entry name" value="AbiEi_4"/>
    <property type="match status" value="1"/>
</dbReference>
<feature type="domain" description="AbiEi antitoxin N-terminal" evidence="1">
    <location>
        <begin position="14"/>
        <end position="56"/>
    </location>
</feature>
<accession>A0ABW1JXG2</accession>
<protein>
    <submittedName>
        <fullName evidence="2">Type IV toxin-antitoxin system AbiEi family antitoxin domain-containing protein</fullName>
    </submittedName>
</protein>
<dbReference type="EMBL" id="JBHSQN010000014">
    <property type="protein sequence ID" value="MFC6013606.1"/>
    <property type="molecule type" value="Genomic_DNA"/>
</dbReference>
<evidence type="ECO:0000259" key="1">
    <source>
        <dbReference type="Pfam" id="PF13338"/>
    </source>
</evidence>
<evidence type="ECO:0000313" key="3">
    <source>
        <dbReference type="Proteomes" id="UP001596223"/>
    </source>
</evidence>
<dbReference type="InterPro" id="IPR025159">
    <property type="entry name" value="AbiEi_N"/>
</dbReference>